<evidence type="ECO:0000313" key="3">
    <source>
        <dbReference type="Proteomes" id="UP000184389"/>
    </source>
</evidence>
<evidence type="ECO:0000256" key="1">
    <source>
        <dbReference type="SAM" id="Phobius"/>
    </source>
</evidence>
<protein>
    <submittedName>
        <fullName evidence="2">Uncharacterized protein</fullName>
    </submittedName>
</protein>
<accession>A0A1M5U969</accession>
<organism evidence="2 3">
    <name type="scientific">Sporanaerobacter acetigenes DSM 13106</name>
    <dbReference type="NCBI Taxonomy" id="1123281"/>
    <lineage>
        <taxon>Bacteria</taxon>
        <taxon>Bacillati</taxon>
        <taxon>Bacillota</taxon>
        <taxon>Tissierellia</taxon>
        <taxon>Tissierellales</taxon>
        <taxon>Sporanaerobacteraceae</taxon>
        <taxon>Sporanaerobacter</taxon>
    </lineage>
</organism>
<dbReference type="EMBL" id="FQXR01000003">
    <property type="protein sequence ID" value="SHH59499.1"/>
    <property type="molecule type" value="Genomic_DNA"/>
</dbReference>
<keyword evidence="1" id="KW-0472">Membrane</keyword>
<keyword evidence="1" id="KW-0812">Transmembrane</keyword>
<proteinExistence type="predicted"/>
<keyword evidence="3" id="KW-1185">Reference proteome</keyword>
<name>A0A1M5U969_9FIRM</name>
<reference evidence="2 3" key="1">
    <citation type="submission" date="2016-11" db="EMBL/GenBank/DDBJ databases">
        <authorList>
            <person name="Jaros S."/>
            <person name="Januszkiewicz K."/>
            <person name="Wedrychowicz H."/>
        </authorList>
    </citation>
    <scope>NUCLEOTIDE SEQUENCE [LARGE SCALE GENOMIC DNA]</scope>
    <source>
        <strain evidence="2 3">DSM 13106</strain>
    </source>
</reference>
<dbReference type="AlphaFoldDB" id="A0A1M5U969"/>
<dbReference type="Proteomes" id="UP000184389">
    <property type="component" value="Unassembled WGS sequence"/>
</dbReference>
<dbReference type="RefSeq" id="WP_072743150.1">
    <property type="nucleotide sequence ID" value="NZ_FQXR01000003.1"/>
</dbReference>
<feature type="transmembrane region" description="Helical" evidence="1">
    <location>
        <begin position="6"/>
        <end position="22"/>
    </location>
</feature>
<evidence type="ECO:0000313" key="2">
    <source>
        <dbReference type="EMBL" id="SHH59499.1"/>
    </source>
</evidence>
<sequence>MTWKVSYALLLLIIPSLGLFIYKKIAEPISSYIVNGNIRIVEDEYDYICSENERLINEIRKLQKIKEKKGDMK</sequence>
<gene>
    <name evidence="2" type="ORF">SAMN02745180_00565</name>
</gene>
<keyword evidence="1" id="KW-1133">Transmembrane helix</keyword>
<dbReference type="STRING" id="1123281.SAMN02745180_00565"/>